<dbReference type="AlphaFoldDB" id="A0A4R1QQ21"/>
<name>A0A4R1QQ21_9BACL</name>
<accession>A0A4R1QQ21</accession>
<organism evidence="1 2">
    <name type="scientific">Thermolongibacillus altinsuensis</name>
    <dbReference type="NCBI Taxonomy" id="575256"/>
    <lineage>
        <taxon>Bacteria</taxon>
        <taxon>Bacillati</taxon>
        <taxon>Bacillota</taxon>
        <taxon>Bacilli</taxon>
        <taxon>Bacillales</taxon>
        <taxon>Anoxybacillaceae</taxon>
        <taxon>Thermolongibacillus</taxon>
    </lineage>
</organism>
<dbReference type="RefSeq" id="WP_132947437.1">
    <property type="nucleotide sequence ID" value="NZ_SLUL01000002.1"/>
</dbReference>
<evidence type="ECO:0000313" key="2">
    <source>
        <dbReference type="Proteomes" id="UP000295658"/>
    </source>
</evidence>
<protein>
    <submittedName>
        <fullName evidence="1">Uncharacterized protein</fullName>
    </submittedName>
</protein>
<proteinExistence type="predicted"/>
<dbReference type="Proteomes" id="UP000295658">
    <property type="component" value="Unassembled WGS sequence"/>
</dbReference>
<keyword evidence="2" id="KW-1185">Reference proteome</keyword>
<dbReference type="OrthoDB" id="2914487at2"/>
<dbReference type="EMBL" id="SLUL01000002">
    <property type="protein sequence ID" value="TCL52844.1"/>
    <property type="molecule type" value="Genomic_DNA"/>
</dbReference>
<comment type="caution">
    <text evidence="1">The sequence shown here is derived from an EMBL/GenBank/DDBJ whole genome shotgun (WGS) entry which is preliminary data.</text>
</comment>
<reference evidence="1 2" key="1">
    <citation type="submission" date="2019-03" db="EMBL/GenBank/DDBJ databases">
        <title>Genomic Encyclopedia of Type Strains, Phase IV (KMG-IV): sequencing the most valuable type-strain genomes for metagenomic binning, comparative biology and taxonomic classification.</title>
        <authorList>
            <person name="Goeker M."/>
        </authorList>
    </citation>
    <scope>NUCLEOTIDE SEQUENCE [LARGE SCALE GENOMIC DNA]</scope>
    <source>
        <strain evidence="1 2">DSM 24979</strain>
    </source>
</reference>
<gene>
    <name evidence="1" type="ORF">EDD69_102251</name>
</gene>
<evidence type="ECO:0000313" key="1">
    <source>
        <dbReference type="EMBL" id="TCL52844.1"/>
    </source>
</evidence>
<sequence>MFEIVGQLRCPVCSKPVEMDDKVFLDFINTIIHQKCYYQSPKHQLPIKDEGTFKKMLFKYSFLK</sequence>